<dbReference type="CDD" id="cd12148">
    <property type="entry name" value="fungal_TF_MHR"/>
    <property type="match status" value="1"/>
</dbReference>
<feature type="compositionally biased region" description="Polar residues" evidence="1">
    <location>
        <begin position="95"/>
        <end position="110"/>
    </location>
</feature>
<name>A0A9W9QX80_PENBR</name>
<reference evidence="2" key="1">
    <citation type="submission" date="2022-12" db="EMBL/GenBank/DDBJ databases">
        <authorList>
            <person name="Petersen C."/>
        </authorList>
    </citation>
    <scope>NUCLEOTIDE SEQUENCE</scope>
    <source>
        <strain evidence="2">IBT 35675</strain>
    </source>
</reference>
<feature type="region of interest" description="Disordered" evidence="1">
    <location>
        <begin position="693"/>
        <end position="712"/>
    </location>
</feature>
<proteinExistence type="predicted"/>
<dbReference type="PANTHER" id="PTHR47425:SF2">
    <property type="entry name" value="FARB-RELATED"/>
    <property type="match status" value="1"/>
</dbReference>
<feature type="compositionally biased region" description="Polar residues" evidence="1">
    <location>
        <begin position="724"/>
        <end position="753"/>
    </location>
</feature>
<evidence type="ECO:0000313" key="3">
    <source>
        <dbReference type="Proteomes" id="UP001148299"/>
    </source>
</evidence>
<dbReference type="Proteomes" id="UP001148299">
    <property type="component" value="Unassembled WGS sequence"/>
</dbReference>
<dbReference type="PANTHER" id="PTHR47425">
    <property type="entry name" value="FARB-RELATED"/>
    <property type="match status" value="1"/>
</dbReference>
<feature type="compositionally biased region" description="Low complexity" evidence="1">
    <location>
        <begin position="609"/>
        <end position="621"/>
    </location>
</feature>
<gene>
    <name evidence="2" type="ORF">N7541_011912</name>
</gene>
<dbReference type="EMBL" id="JAPZBR010000008">
    <property type="protein sequence ID" value="KAJ5342788.1"/>
    <property type="molecule type" value="Genomic_DNA"/>
</dbReference>
<dbReference type="InterPro" id="IPR052761">
    <property type="entry name" value="Fungal_Detox/Toxin_TFs"/>
</dbReference>
<comment type="caution">
    <text evidence="2">The sequence shown here is derived from an EMBL/GenBank/DDBJ whole genome shotgun (WGS) entry which is preliminary data.</text>
</comment>
<evidence type="ECO:0000256" key="1">
    <source>
        <dbReference type="SAM" id="MobiDB-lite"/>
    </source>
</evidence>
<feature type="region of interest" description="Disordered" evidence="1">
    <location>
        <begin position="95"/>
        <end position="129"/>
    </location>
</feature>
<protein>
    <submittedName>
        <fullName evidence="2">Transcription factor</fullName>
    </submittedName>
</protein>
<accession>A0A9W9QX80</accession>
<sequence length="858" mass="96350">MFMEVGFLITRVLIIPTRHLPTCPQPALHIAHAGKYHTLTQCFDGREEPQPPALGVNIAKYDVTHQYWDRHVLDVVKTVVRIVYCAQRTMGMYTPSSLRQSPEESNQSHGQIPGGPSHNQCSDDDVPDPRPTYNYTSYTDYRFVDQFQLQSLAADDAAFLESEGCFSLPGPAALEEFIRQFFKRVHPLVPVIDEAGFWDIYRDKTLSGCKVSLFVLQSMLFASSTFVLMKTLRQCGFRGRRDARKKLYSRAKLLFELGAEMKPHARSQGAVMLTHYTSADDPRSGSLWVTIAIENAMLIDTKPSLQENVSVSLRKRLRWSILLRDRSLCIGLHRCPQVTPVMFQGCSNWLSTEDFMDEMHHSEVYSYESKTQMLMALEQQCQLAVLVTDLAALVFTRPCTSKRHLTVHEFQSLMSRIKSNKESLKNWQAPRLIPDNLVSEGYDAIVTLNFLTHMYFHAARVDLAQFETIILEENSVYTGDSYNNLMTNVSHDLRNGIEGLSVVMEHFSANCHVESFPLSVLAYVSMPLVLAAIDLKLSPNRAVMERRQKRLESLGLIIKHSEGVYDVTDSVAVGTNHILQLAYLTTQNLFFSGEESQIPFDHTATEQALSSSPGLDVSSSPANHAKPDRPSNWQEAFVCCPRAYLLISTSVDYSLAMGRLPYAENLPDIVRDLPVLGVIPRLPWTSRIPQHLHRPSVQSSNCTEESHSNDGRLKRIVKQDDARPQSNHVDSPSFLSPAGSHTVSSSLTDDQSRYTNIEASQSSRPTHIINLDYMDFSALNLTANLQEASKYGSSSNATSFEVQTDSLAQHSAISTPTDTFPYSTSTVDSHIFKSFFHEAFEQGWVTPQSGLVVSNTIQ</sequence>
<feature type="region of interest" description="Disordered" evidence="1">
    <location>
        <begin position="718"/>
        <end position="753"/>
    </location>
</feature>
<reference evidence="2" key="2">
    <citation type="journal article" date="2023" name="IMA Fungus">
        <title>Comparative genomic study of the Penicillium genus elucidates a diverse pangenome and 15 lateral gene transfer events.</title>
        <authorList>
            <person name="Petersen C."/>
            <person name="Sorensen T."/>
            <person name="Nielsen M.R."/>
            <person name="Sondergaard T.E."/>
            <person name="Sorensen J.L."/>
            <person name="Fitzpatrick D.A."/>
            <person name="Frisvad J.C."/>
            <person name="Nielsen K.L."/>
        </authorList>
    </citation>
    <scope>NUCLEOTIDE SEQUENCE</scope>
    <source>
        <strain evidence="2">IBT 35675</strain>
    </source>
</reference>
<feature type="region of interest" description="Disordered" evidence="1">
    <location>
        <begin position="609"/>
        <end position="630"/>
    </location>
</feature>
<organism evidence="2 3">
    <name type="scientific">Penicillium brevicompactum</name>
    <dbReference type="NCBI Taxonomy" id="5074"/>
    <lineage>
        <taxon>Eukaryota</taxon>
        <taxon>Fungi</taxon>
        <taxon>Dikarya</taxon>
        <taxon>Ascomycota</taxon>
        <taxon>Pezizomycotina</taxon>
        <taxon>Eurotiomycetes</taxon>
        <taxon>Eurotiomycetidae</taxon>
        <taxon>Eurotiales</taxon>
        <taxon>Aspergillaceae</taxon>
        <taxon>Penicillium</taxon>
    </lineage>
</organism>
<keyword evidence="3" id="KW-1185">Reference proteome</keyword>
<dbReference type="AlphaFoldDB" id="A0A9W9QX80"/>
<evidence type="ECO:0000313" key="2">
    <source>
        <dbReference type="EMBL" id="KAJ5342788.1"/>
    </source>
</evidence>